<protein>
    <submittedName>
        <fullName evidence="1">Uncharacterized protein</fullName>
    </submittedName>
</protein>
<evidence type="ECO:0000313" key="1">
    <source>
        <dbReference type="EMBL" id="EUA90174.1"/>
    </source>
</evidence>
<reference evidence="1 2" key="1">
    <citation type="submission" date="2014-01" db="EMBL/GenBank/DDBJ databases">
        <authorList>
            <person name="Dobos K."/>
            <person name="Lenaerts A."/>
            <person name="Ordway D."/>
            <person name="DeGroote M.A."/>
            <person name="Parker T."/>
            <person name="Sizemore C."/>
            <person name="Tallon L.J."/>
            <person name="Sadzewicz L.K."/>
            <person name="Sengamalay N."/>
            <person name="Fraser C.M."/>
            <person name="Hine E."/>
            <person name="Shefchek K.A."/>
            <person name="Das S.P."/>
            <person name="Tettelin H."/>
        </authorList>
    </citation>
    <scope>NUCLEOTIDE SEQUENCE [LARGE SCALE GENOMIC DNA]</scope>
    <source>
        <strain evidence="1 2">Harvey</strain>
    </source>
</reference>
<sequence length="37" mass="4135">MSSGLHGVLMFFATCSVARRTGHIQTTDVLDHRGYIR</sequence>
<dbReference type="Proteomes" id="UP000020681">
    <property type="component" value="Unassembled WGS sequence"/>
</dbReference>
<gene>
    <name evidence="1" type="ORF">I551_3350</name>
</gene>
<proteinExistence type="predicted"/>
<dbReference type="EMBL" id="JAOL01000107">
    <property type="protein sequence ID" value="EUA90174.1"/>
    <property type="molecule type" value="Genomic_DNA"/>
</dbReference>
<name>A0ABP3AGU6_MYCUL</name>
<organism evidence="1 2">
    <name type="scientific">Mycobacterium ulcerans str. Harvey</name>
    <dbReference type="NCBI Taxonomy" id="1299332"/>
    <lineage>
        <taxon>Bacteria</taxon>
        <taxon>Bacillati</taxon>
        <taxon>Actinomycetota</taxon>
        <taxon>Actinomycetes</taxon>
        <taxon>Mycobacteriales</taxon>
        <taxon>Mycobacteriaceae</taxon>
        <taxon>Mycobacterium</taxon>
        <taxon>Mycobacterium ulcerans group</taxon>
    </lineage>
</organism>
<evidence type="ECO:0000313" key="2">
    <source>
        <dbReference type="Proteomes" id="UP000020681"/>
    </source>
</evidence>
<keyword evidence="2" id="KW-1185">Reference proteome</keyword>
<accession>A0ABP3AGU6</accession>
<comment type="caution">
    <text evidence="1">The sequence shown here is derived from an EMBL/GenBank/DDBJ whole genome shotgun (WGS) entry which is preliminary data.</text>
</comment>